<dbReference type="GO" id="GO:0046556">
    <property type="term" value="F:alpha-L-arabinofuranosidase activity"/>
    <property type="evidence" value="ECO:0007669"/>
    <property type="project" value="UniProtKB-EC"/>
</dbReference>
<evidence type="ECO:0000256" key="2">
    <source>
        <dbReference type="ARBA" id="ARBA00007186"/>
    </source>
</evidence>
<dbReference type="SUPFAM" id="SSF49785">
    <property type="entry name" value="Galactose-binding domain-like"/>
    <property type="match status" value="1"/>
</dbReference>
<accession>A0A5C1I7X7</accession>
<dbReference type="InterPro" id="IPR055235">
    <property type="entry name" value="ASD1_cat"/>
</dbReference>
<evidence type="ECO:0000259" key="8">
    <source>
        <dbReference type="SMART" id="SM00813"/>
    </source>
</evidence>
<dbReference type="SUPFAM" id="SSF51011">
    <property type="entry name" value="Glycosyl hydrolase domain"/>
    <property type="match status" value="1"/>
</dbReference>
<evidence type="ECO:0000256" key="1">
    <source>
        <dbReference type="ARBA" id="ARBA00001462"/>
    </source>
</evidence>
<dbReference type="InterPro" id="IPR017853">
    <property type="entry name" value="GH"/>
</dbReference>
<dbReference type="InterPro" id="IPR010720">
    <property type="entry name" value="Alpha-L-AF_C"/>
</dbReference>
<gene>
    <name evidence="9" type="ORF">DEO27_030505</name>
</gene>
<dbReference type="InterPro" id="IPR051563">
    <property type="entry name" value="Glycosyl_Hydrolase_51"/>
</dbReference>
<dbReference type="Pfam" id="PF06964">
    <property type="entry name" value="Alpha-L-AF_C"/>
    <property type="match status" value="1"/>
</dbReference>
<keyword evidence="4 7" id="KW-0732">Signal</keyword>
<evidence type="ECO:0000256" key="7">
    <source>
        <dbReference type="SAM" id="SignalP"/>
    </source>
</evidence>
<protein>
    <recommendedName>
        <fullName evidence="3">non-reducing end alpha-L-arabinofuranosidase</fullName>
        <ecNumber evidence="3">3.2.1.55</ecNumber>
    </recommendedName>
</protein>
<dbReference type="Proteomes" id="UP000251402">
    <property type="component" value="Chromosome"/>
</dbReference>
<evidence type="ECO:0000313" key="10">
    <source>
        <dbReference type="Proteomes" id="UP000251402"/>
    </source>
</evidence>
<dbReference type="PANTHER" id="PTHR31776">
    <property type="entry name" value="ALPHA-L-ARABINOFURANOSIDASE 1"/>
    <property type="match status" value="1"/>
</dbReference>
<dbReference type="InterPro" id="IPR003305">
    <property type="entry name" value="CenC_carb-bd"/>
</dbReference>
<keyword evidence="10" id="KW-1185">Reference proteome</keyword>
<dbReference type="InterPro" id="IPR013780">
    <property type="entry name" value="Glyco_hydro_b"/>
</dbReference>
<feature type="chain" id="PRO_5022864763" description="non-reducing end alpha-L-arabinofuranosidase" evidence="7">
    <location>
        <begin position="21"/>
        <end position="656"/>
    </location>
</feature>
<dbReference type="SUPFAM" id="SSF51445">
    <property type="entry name" value="(Trans)glycosidases"/>
    <property type="match status" value="1"/>
</dbReference>
<evidence type="ECO:0000256" key="3">
    <source>
        <dbReference type="ARBA" id="ARBA00012670"/>
    </source>
</evidence>
<keyword evidence="5" id="KW-0378">Hydrolase</keyword>
<proteinExistence type="inferred from homology"/>
<sequence length="656" mass="73382">MLKRTFLTLCAAGAFAMANAQTQYTIAADKVKAHIQPTMYGIFFEDINLAADGGVYAELVKNRSFEFNMPLMGWKEQKKDGGDGRTEVINRAVERPENAHFIKSYITGDAGFYGFSNEGFRGGMGVKEGEEYSFSVIAKQEGDTNVKLNIELHGDNGDIIGKAELTPTDKEWNRYSVKFKSTATTPKAQLYVWMSGKGVIDLDMISLFPEHTWKNRPGGLRADLVQRLADLKPGFLRFPGGCIVEGRELNNRYQWKKTIGPVDKRENIINRWNTEFKHRPAPDYYQTFGLGFMEYFMTAEDIGASPLPILNCGMACEFNTGELVPLDKLDPYVQDALDLIEFANGDASTKWGKLRTDLGHPAPFNLKMIGVGNEQWGPQYIDRWKIFTKAIKTKYPDVKIVSALGPSPEGKEFDLLNKTFRSLGADILDEHYYAPAKWFRDNARRYDNYDRKGPKIFAGEYAAQSVSTVNPDNKNNWECALSEAAFMTGLERNADVVNMASYAPLFAHVEGWQWTPNLIWFDNLKSYATPNYYVQQLFSINKGTDVVPLTLNNEAVAGQNDSYATASLDKNTNELVIKFVNTSTSAQNVSFKITGSKGYQKQATVTTLKADSKDAENSLTAPTAVSPVESTIDISGNTLKLAVEPYSFKIVRLKNK</sequence>
<comment type="similarity">
    <text evidence="2">Belongs to the glycosyl hydrolase 51 family.</text>
</comment>
<feature type="signal peptide" evidence="7">
    <location>
        <begin position="1"/>
        <end position="20"/>
    </location>
</feature>
<organism evidence="9 10">
    <name type="scientific">Mucilaginibacter rubeus</name>
    <dbReference type="NCBI Taxonomy" id="2027860"/>
    <lineage>
        <taxon>Bacteria</taxon>
        <taxon>Pseudomonadati</taxon>
        <taxon>Bacteroidota</taxon>
        <taxon>Sphingobacteriia</taxon>
        <taxon>Sphingobacteriales</taxon>
        <taxon>Sphingobacteriaceae</taxon>
        <taxon>Mucilaginibacter</taxon>
    </lineage>
</organism>
<dbReference type="GO" id="GO:0046373">
    <property type="term" value="P:L-arabinose metabolic process"/>
    <property type="evidence" value="ECO:0007669"/>
    <property type="project" value="InterPro"/>
</dbReference>
<dbReference type="Pfam" id="PF22848">
    <property type="entry name" value="ASD1_dom"/>
    <property type="match status" value="1"/>
</dbReference>
<dbReference type="InterPro" id="IPR008979">
    <property type="entry name" value="Galactose-bd-like_sf"/>
</dbReference>
<name>A0A5C1I7X7_9SPHI</name>
<dbReference type="Gene3D" id="2.60.40.1180">
    <property type="entry name" value="Golgi alpha-mannosidase II"/>
    <property type="match status" value="1"/>
</dbReference>
<dbReference type="EC" id="3.2.1.55" evidence="3"/>
<dbReference type="Gene3D" id="2.60.120.260">
    <property type="entry name" value="Galactose-binding domain-like"/>
    <property type="match status" value="1"/>
</dbReference>
<dbReference type="PANTHER" id="PTHR31776:SF0">
    <property type="entry name" value="ALPHA-L-ARABINOFURANOSIDASE 1"/>
    <property type="match status" value="1"/>
</dbReference>
<evidence type="ECO:0000313" key="9">
    <source>
        <dbReference type="EMBL" id="QEM14169.1"/>
    </source>
</evidence>
<comment type="catalytic activity">
    <reaction evidence="1">
        <text>Hydrolysis of terminal non-reducing alpha-L-arabinofuranoside residues in alpha-L-arabinosides.</text>
        <dbReference type="EC" id="3.2.1.55"/>
    </reaction>
</comment>
<evidence type="ECO:0000256" key="6">
    <source>
        <dbReference type="ARBA" id="ARBA00023180"/>
    </source>
</evidence>
<dbReference type="Gene3D" id="3.20.20.80">
    <property type="entry name" value="Glycosidases"/>
    <property type="match status" value="1"/>
</dbReference>
<dbReference type="Pfam" id="PF02018">
    <property type="entry name" value="CBM_4_9"/>
    <property type="match status" value="1"/>
</dbReference>
<evidence type="ECO:0000256" key="4">
    <source>
        <dbReference type="ARBA" id="ARBA00022729"/>
    </source>
</evidence>
<evidence type="ECO:0000256" key="5">
    <source>
        <dbReference type="ARBA" id="ARBA00022801"/>
    </source>
</evidence>
<feature type="domain" description="Alpha-L-arabinofuranosidase C-terminal" evidence="8">
    <location>
        <begin position="459"/>
        <end position="647"/>
    </location>
</feature>
<dbReference type="SMART" id="SM00813">
    <property type="entry name" value="Alpha-L-AF_C"/>
    <property type="match status" value="1"/>
</dbReference>
<reference evidence="9" key="1">
    <citation type="submission" date="2019-08" db="EMBL/GenBank/DDBJ databases">
        <title>Comparative genome analysis confer to the adaptation heavy metal polluted environment.</title>
        <authorList>
            <person name="Li Y."/>
        </authorList>
    </citation>
    <scope>NUCLEOTIDE SEQUENCE [LARGE SCALE GENOMIC DNA]</scope>
    <source>
        <strain evidence="9">P1</strain>
    </source>
</reference>
<dbReference type="RefSeq" id="WP_112570101.1">
    <property type="nucleotide sequence ID" value="NZ_CP043450.1"/>
</dbReference>
<dbReference type="EMBL" id="CP043450">
    <property type="protein sequence ID" value="QEM14169.1"/>
    <property type="molecule type" value="Genomic_DNA"/>
</dbReference>
<dbReference type="OrthoDB" id="9758333at2"/>
<dbReference type="AlphaFoldDB" id="A0A5C1I7X7"/>
<keyword evidence="6" id="KW-0325">Glycoprotein</keyword>
<dbReference type="KEGG" id="mrub:DEO27_030505"/>